<keyword evidence="1" id="KW-0472">Membrane</keyword>
<feature type="transmembrane region" description="Helical" evidence="1">
    <location>
        <begin position="29"/>
        <end position="53"/>
    </location>
</feature>
<proteinExistence type="predicted"/>
<organism evidence="2 3">
    <name type="scientific">Acidiferrimicrobium australe</name>
    <dbReference type="NCBI Taxonomy" id="2664430"/>
    <lineage>
        <taxon>Bacteria</taxon>
        <taxon>Bacillati</taxon>
        <taxon>Actinomycetota</taxon>
        <taxon>Acidimicrobiia</taxon>
        <taxon>Acidimicrobiales</taxon>
        <taxon>Acidimicrobiaceae</taxon>
        <taxon>Acidiferrimicrobium</taxon>
    </lineage>
</organism>
<comment type="caution">
    <text evidence="2">The sequence shown here is derived from an EMBL/GenBank/DDBJ whole genome shotgun (WGS) entry which is preliminary data.</text>
</comment>
<keyword evidence="3" id="KW-1185">Reference proteome</keyword>
<dbReference type="Proteomes" id="UP000437736">
    <property type="component" value="Unassembled WGS sequence"/>
</dbReference>
<dbReference type="EMBL" id="WJHE01000447">
    <property type="protein sequence ID" value="MST32987.1"/>
    <property type="molecule type" value="Genomic_DNA"/>
</dbReference>
<evidence type="ECO:0000256" key="1">
    <source>
        <dbReference type="SAM" id="Phobius"/>
    </source>
</evidence>
<keyword evidence="1" id="KW-1133">Transmembrane helix</keyword>
<evidence type="ECO:0000313" key="2">
    <source>
        <dbReference type="EMBL" id="MST32987.1"/>
    </source>
</evidence>
<gene>
    <name evidence="2" type="ORF">GHK86_09685</name>
</gene>
<name>A0ABW9QT19_9ACTN</name>
<keyword evidence="1" id="KW-0812">Transmembrane</keyword>
<sequence length="56" mass="5776">MTVLYGAAAALVLAQLVGIYGLVTRKADLVFSLLMVVLVVIAAVLAVAGINALRHL</sequence>
<protein>
    <submittedName>
        <fullName evidence="2">Uncharacterized protein</fullName>
    </submittedName>
</protein>
<reference evidence="2 3" key="1">
    <citation type="submission" date="2019-11" db="EMBL/GenBank/DDBJ databases">
        <title>Acidiferrimicrobium australis gen. nov., sp. nov., an acidophilic and obligately heterotrophic, member of the Actinobacteria that catalyses dissimilatory oxido- reduction of iron isolated from metal-rich acidic water in Chile.</title>
        <authorList>
            <person name="Gonzalez D."/>
            <person name="Huber K."/>
            <person name="Hedrich S."/>
            <person name="Rojas-Villalobos C."/>
            <person name="Quatrini R."/>
            <person name="Dinamarca M.A."/>
            <person name="Schwarz A."/>
            <person name="Canales C."/>
            <person name="Nancucheo I."/>
        </authorList>
    </citation>
    <scope>NUCLEOTIDE SEQUENCE [LARGE SCALE GENOMIC DNA]</scope>
    <source>
        <strain evidence="2 3">USS-CCA1</strain>
    </source>
</reference>
<evidence type="ECO:0000313" key="3">
    <source>
        <dbReference type="Proteomes" id="UP000437736"/>
    </source>
</evidence>
<accession>A0ABW9QT19</accession>